<dbReference type="AlphaFoldDB" id="A0A0K8R2Y8"/>
<sequence length="164" mass="17635">LARAAALFRVLDDVVELVLGVRFGLRRRVGPPEAGGAEQHACRLPLGQGAAGVADYECRGAPGNGPQRSAAAAAVARAQGQQARADELGGHAGLDPIARRLEVRRNDRPSAESSRSTFFSLIERNKEVLPPFGRKRDAIHAKCRPREHGVQTCRARECGLNWIG</sequence>
<feature type="non-terminal residue" evidence="1">
    <location>
        <position position="164"/>
    </location>
</feature>
<keyword evidence="1" id="KW-0346">Stress response</keyword>
<proteinExistence type="evidence at transcript level"/>
<feature type="non-terminal residue" evidence="1">
    <location>
        <position position="1"/>
    </location>
</feature>
<reference evidence="1" key="1">
    <citation type="submission" date="2012-12" db="EMBL/GenBank/DDBJ databases">
        <title>Identification and characterization of a phenylalanine ammonia-lyase gene family in Isatis indigotica Fort.</title>
        <authorList>
            <person name="Liu Q."/>
            <person name="Chen J."/>
            <person name="Zhou X."/>
            <person name="Di P."/>
            <person name="Xiao Y."/>
            <person name="Xuan H."/>
            <person name="Zhang L."/>
            <person name="Chen W."/>
        </authorList>
    </citation>
    <scope>NUCLEOTIDE SEQUENCE</scope>
    <source>
        <tissue evidence="1">Salivary gland</tissue>
    </source>
</reference>
<dbReference type="EMBL" id="GADI01008630">
    <property type="protein sequence ID" value="JAA65178.1"/>
    <property type="molecule type" value="mRNA"/>
</dbReference>
<protein>
    <submittedName>
        <fullName evidence="1">Putative heat shock protein</fullName>
    </submittedName>
</protein>
<name>A0A0K8R2Y8_IXORI</name>
<evidence type="ECO:0000313" key="1">
    <source>
        <dbReference type="EMBL" id="JAA65178.1"/>
    </source>
</evidence>
<accession>A0A0K8R2Y8</accession>
<organism evidence="1">
    <name type="scientific">Ixodes ricinus</name>
    <name type="common">Common tick</name>
    <name type="synonym">Acarus ricinus</name>
    <dbReference type="NCBI Taxonomy" id="34613"/>
    <lineage>
        <taxon>Eukaryota</taxon>
        <taxon>Metazoa</taxon>
        <taxon>Ecdysozoa</taxon>
        <taxon>Arthropoda</taxon>
        <taxon>Chelicerata</taxon>
        <taxon>Arachnida</taxon>
        <taxon>Acari</taxon>
        <taxon>Parasitiformes</taxon>
        <taxon>Ixodida</taxon>
        <taxon>Ixodoidea</taxon>
        <taxon>Ixodidae</taxon>
        <taxon>Ixodinae</taxon>
        <taxon>Ixodes</taxon>
    </lineage>
</organism>